<evidence type="ECO:0000256" key="5">
    <source>
        <dbReference type="ARBA" id="ARBA00022475"/>
    </source>
</evidence>
<keyword evidence="17" id="KW-1185">Reference proteome</keyword>
<feature type="transmembrane region" description="Helical" evidence="14">
    <location>
        <begin position="188"/>
        <end position="206"/>
    </location>
</feature>
<dbReference type="InterPro" id="IPR006153">
    <property type="entry name" value="Cation/H_exchanger_TM"/>
</dbReference>
<evidence type="ECO:0000256" key="6">
    <source>
        <dbReference type="ARBA" id="ARBA00022519"/>
    </source>
</evidence>
<keyword evidence="9" id="KW-0630">Potassium</keyword>
<evidence type="ECO:0000256" key="1">
    <source>
        <dbReference type="ARBA" id="ARBA00004429"/>
    </source>
</evidence>
<dbReference type="NCBIfam" id="NF002924">
    <property type="entry name" value="PRK03562.1"/>
    <property type="match status" value="1"/>
</dbReference>
<feature type="transmembrane region" description="Helical" evidence="14">
    <location>
        <begin position="298"/>
        <end position="318"/>
    </location>
</feature>
<feature type="transmembrane region" description="Helical" evidence="14">
    <location>
        <begin position="57"/>
        <end position="76"/>
    </location>
</feature>
<dbReference type="GO" id="GO:1902600">
    <property type="term" value="P:proton transmembrane transport"/>
    <property type="evidence" value="ECO:0007669"/>
    <property type="project" value="InterPro"/>
</dbReference>
<dbReference type="Pfam" id="PF02254">
    <property type="entry name" value="TrkA_N"/>
    <property type="match status" value="1"/>
</dbReference>
<keyword evidence="11" id="KW-0406">Ion transport</keyword>
<keyword evidence="10 14" id="KW-1133">Transmembrane helix</keyword>
<evidence type="ECO:0000256" key="2">
    <source>
        <dbReference type="ARBA" id="ARBA00005551"/>
    </source>
</evidence>
<evidence type="ECO:0000256" key="4">
    <source>
        <dbReference type="ARBA" id="ARBA00022449"/>
    </source>
</evidence>
<name>A0A931H6J2_9BURK</name>
<dbReference type="FunFam" id="3.40.50.720:FF:000036">
    <property type="entry name" value="Glutathione-regulated potassium-efflux system protein KefB"/>
    <property type="match status" value="1"/>
</dbReference>
<evidence type="ECO:0000313" key="16">
    <source>
        <dbReference type="EMBL" id="MBG9389516.1"/>
    </source>
</evidence>
<keyword evidence="6" id="KW-0997">Cell inner membrane</keyword>
<dbReference type="GO" id="GO:0006813">
    <property type="term" value="P:potassium ion transport"/>
    <property type="evidence" value="ECO:0007669"/>
    <property type="project" value="UniProtKB-KW"/>
</dbReference>
<evidence type="ECO:0000313" key="17">
    <source>
        <dbReference type="Proteomes" id="UP000651050"/>
    </source>
</evidence>
<dbReference type="Gene3D" id="1.20.1530.20">
    <property type="match status" value="1"/>
</dbReference>
<comment type="caution">
    <text evidence="16">The sequence shown here is derived from an EMBL/GenBank/DDBJ whole genome shotgun (WGS) entry which is preliminary data.</text>
</comment>
<keyword evidence="5" id="KW-1003">Cell membrane</keyword>
<dbReference type="GO" id="GO:0005886">
    <property type="term" value="C:plasma membrane"/>
    <property type="evidence" value="ECO:0007669"/>
    <property type="project" value="UniProtKB-SubCell"/>
</dbReference>
<evidence type="ECO:0000256" key="13">
    <source>
        <dbReference type="SAM" id="MobiDB-lite"/>
    </source>
</evidence>
<evidence type="ECO:0000256" key="10">
    <source>
        <dbReference type="ARBA" id="ARBA00022989"/>
    </source>
</evidence>
<evidence type="ECO:0000256" key="11">
    <source>
        <dbReference type="ARBA" id="ARBA00023065"/>
    </source>
</evidence>
<dbReference type="Proteomes" id="UP000651050">
    <property type="component" value="Unassembled WGS sequence"/>
</dbReference>
<keyword evidence="12 14" id="KW-0472">Membrane</keyword>
<keyword evidence="7" id="KW-0633">Potassium transport</keyword>
<feature type="transmembrane region" description="Helical" evidence="14">
    <location>
        <begin position="88"/>
        <end position="110"/>
    </location>
</feature>
<comment type="subcellular location">
    <subcellularLocation>
        <location evidence="1">Cell inner membrane</location>
        <topology evidence="1">Multi-pass membrane protein</topology>
    </subcellularLocation>
</comment>
<feature type="transmembrane region" description="Helical" evidence="14">
    <location>
        <begin position="6"/>
        <end position="24"/>
    </location>
</feature>
<sequence>MEHAPAWLTNSLIYLGAAVFAVPLSRALGLGSIIGYLAAGIAIGPWGLALVTNAPDILHFAEFGVVLMLFLVGLELEPRRLWSLRRPIFGWGSAQVLGCAALLCVAAMLAGQTWRVSLVAALGLALSSTAIALQVMGERNLLPTSSGQSGFSILLFQDVAAIPILALLPLLGGVADNDAADANRWLEAAKIVAVIGGIVLGGRLLLRPLLRWIAKSKTPEIFTAASLLLVVAIAALMQLVGLSMALGAFLAGVLLAESEYRRELETDIEPFKGLLLGLFFIAVGMSIDFGVLMRSPGLMAAVVIGFLAIKAAVIYTLSRLMDLPMQERPVFTLLLAQGGEFAFVVFQAATGAGVIAPETSSLLIGAVAVSMLLSPVILVAVDKLLLPRWANCNVPKLAEISEQQHAPIIIAGFGRYGQIIGRLLGAQGLGATVLDHDADMIEAARSFGYKVFYGDATRLDLLRTAGAETAKILMIAVDDKEQSLAIVDLAREHFPHLELIVRAKDVTHWNELRDRGVMHVERELFESSLRSARSVLEALGYAPHEARAHAMRFRRHNLELFEQMYPHRKDRAKLIAVIKQGRAQLEEQMAQERAEREKRRIESRSRPAGWGSEDAAGGD</sequence>
<evidence type="ECO:0000256" key="8">
    <source>
        <dbReference type="ARBA" id="ARBA00022692"/>
    </source>
</evidence>
<proteinExistence type="inferred from homology"/>
<organism evidence="16 17">
    <name type="scientific">Caenimonas aquaedulcis</name>
    <dbReference type="NCBI Taxonomy" id="2793270"/>
    <lineage>
        <taxon>Bacteria</taxon>
        <taxon>Pseudomonadati</taxon>
        <taxon>Pseudomonadota</taxon>
        <taxon>Betaproteobacteria</taxon>
        <taxon>Burkholderiales</taxon>
        <taxon>Comamonadaceae</taxon>
        <taxon>Caenimonas</taxon>
    </lineage>
</organism>
<dbReference type="GO" id="GO:0008324">
    <property type="term" value="F:monoatomic cation transmembrane transporter activity"/>
    <property type="evidence" value="ECO:0007669"/>
    <property type="project" value="InterPro"/>
</dbReference>
<protein>
    <submittedName>
        <fullName evidence="16">Glutathione-regulated potassium-efflux system protein KefC</fullName>
    </submittedName>
</protein>
<feature type="transmembrane region" description="Helical" evidence="14">
    <location>
        <begin position="218"/>
        <end position="236"/>
    </location>
</feature>
<feature type="transmembrane region" description="Helical" evidence="14">
    <location>
        <begin position="149"/>
        <end position="168"/>
    </location>
</feature>
<feature type="region of interest" description="Disordered" evidence="13">
    <location>
        <begin position="587"/>
        <end position="619"/>
    </location>
</feature>
<keyword evidence="3" id="KW-0813">Transport</keyword>
<dbReference type="InterPro" id="IPR036291">
    <property type="entry name" value="NAD(P)-bd_dom_sf"/>
</dbReference>
<dbReference type="PANTHER" id="PTHR46157">
    <property type="entry name" value="K(+) EFFLUX ANTIPORTER 3, CHLOROPLASTIC"/>
    <property type="match status" value="1"/>
</dbReference>
<feature type="compositionally biased region" description="Basic and acidic residues" evidence="13">
    <location>
        <begin position="590"/>
        <end position="605"/>
    </location>
</feature>
<evidence type="ECO:0000256" key="3">
    <source>
        <dbReference type="ARBA" id="ARBA00022448"/>
    </source>
</evidence>
<dbReference type="FunFam" id="1.20.1530.20:FF:000001">
    <property type="entry name" value="Glutathione-regulated potassium-efflux system protein KefB"/>
    <property type="match status" value="1"/>
</dbReference>
<feature type="domain" description="RCK N-terminal" evidence="15">
    <location>
        <begin position="405"/>
        <end position="524"/>
    </location>
</feature>
<dbReference type="PROSITE" id="PS51201">
    <property type="entry name" value="RCK_N"/>
    <property type="match status" value="1"/>
</dbReference>
<dbReference type="InterPro" id="IPR038770">
    <property type="entry name" value="Na+/solute_symporter_sf"/>
</dbReference>
<feature type="transmembrane region" description="Helical" evidence="14">
    <location>
        <begin position="330"/>
        <end position="356"/>
    </location>
</feature>
<feature type="transmembrane region" description="Helical" evidence="14">
    <location>
        <begin position="273"/>
        <end position="292"/>
    </location>
</feature>
<dbReference type="NCBIfam" id="TIGR00932">
    <property type="entry name" value="2a37"/>
    <property type="match status" value="1"/>
</dbReference>
<evidence type="ECO:0000256" key="7">
    <source>
        <dbReference type="ARBA" id="ARBA00022538"/>
    </source>
</evidence>
<dbReference type="SUPFAM" id="SSF51735">
    <property type="entry name" value="NAD(P)-binding Rossmann-fold domains"/>
    <property type="match status" value="1"/>
</dbReference>
<dbReference type="PANTHER" id="PTHR46157:SF4">
    <property type="entry name" value="K(+) EFFLUX ANTIPORTER 3, CHLOROPLASTIC"/>
    <property type="match status" value="1"/>
</dbReference>
<dbReference type="RefSeq" id="WP_196987311.1">
    <property type="nucleotide sequence ID" value="NZ_JADWYS010000001.1"/>
</dbReference>
<comment type="similarity">
    <text evidence="2">Belongs to the monovalent cation:proton antiporter 2 (CPA2) transporter (TC 2.A.37) family.</text>
</comment>
<dbReference type="InterPro" id="IPR003148">
    <property type="entry name" value="RCK_N"/>
</dbReference>
<dbReference type="InterPro" id="IPR004771">
    <property type="entry name" value="K/H_exchanger"/>
</dbReference>
<accession>A0A931H6J2</accession>
<feature type="transmembrane region" description="Helical" evidence="14">
    <location>
        <begin position="33"/>
        <end position="51"/>
    </location>
</feature>
<reference evidence="16" key="1">
    <citation type="submission" date="2020-11" db="EMBL/GenBank/DDBJ databases">
        <title>Bacterial whole genome sequence for Caenimonas sp. DR4.4.</title>
        <authorList>
            <person name="Le V."/>
            <person name="Ko S.-R."/>
            <person name="Ahn C.-Y."/>
            <person name="Oh H.-M."/>
        </authorList>
    </citation>
    <scope>NUCLEOTIDE SEQUENCE</scope>
    <source>
        <strain evidence="16">DR4.4</strain>
    </source>
</reference>
<evidence type="ECO:0000256" key="12">
    <source>
        <dbReference type="ARBA" id="ARBA00023136"/>
    </source>
</evidence>
<keyword evidence="8 14" id="KW-0812">Transmembrane</keyword>
<dbReference type="AlphaFoldDB" id="A0A931H6J2"/>
<dbReference type="Gene3D" id="3.40.50.720">
    <property type="entry name" value="NAD(P)-binding Rossmann-like Domain"/>
    <property type="match status" value="1"/>
</dbReference>
<keyword evidence="4" id="KW-0050">Antiport</keyword>
<gene>
    <name evidence="16" type="primary">kefC</name>
    <name evidence="16" type="ORF">I5803_15910</name>
</gene>
<feature type="transmembrane region" description="Helical" evidence="14">
    <location>
        <begin position="362"/>
        <end position="381"/>
    </location>
</feature>
<dbReference type="EMBL" id="JADWYS010000001">
    <property type="protein sequence ID" value="MBG9389516.1"/>
    <property type="molecule type" value="Genomic_DNA"/>
</dbReference>
<feature type="transmembrane region" description="Helical" evidence="14">
    <location>
        <begin position="116"/>
        <end position="137"/>
    </location>
</feature>
<dbReference type="GO" id="GO:0015297">
    <property type="term" value="F:antiporter activity"/>
    <property type="evidence" value="ECO:0007669"/>
    <property type="project" value="UniProtKB-KW"/>
</dbReference>
<evidence type="ECO:0000256" key="9">
    <source>
        <dbReference type="ARBA" id="ARBA00022958"/>
    </source>
</evidence>
<dbReference type="Pfam" id="PF00999">
    <property type="entry name" value="Na_H_Exchanger"/>
    <property type="match status" value="1"/>
</dbReference>
<evidence type="ECO:0000259" key="15">
    <source>
        <dbReference type="PROSITE" id="PS51201"/>
    </source>
</evidence>
<evidence type="ECO:0000256" key="14">
    <source>
        <dbReference type="SAM" id="Phobius"/>
    </source>
</evidence>